<evidence type="ECO:0000313" key="12">
    <source>
        <dbReference type="Proteomes" id="UP000626109"/>
    </source>
</evidence>
<evidence type="ECO:0008006" key="13">
    <source>
        <dbReference type="Google" id="ProtNLM"/>
    </source>
</evidence>
<evidence type="ECO:0000256" key="1">
    <source>
        <dbReference type="ARBA" id="ARBA00004141"/>
    </source>
</evidence>
<evidence type="ECO:0000313" key="11">
    <source>
        <dbReference type="EMBL" id="CAE8685823.1"/>
    </source>
</evidence>
<evidence type="ECO:0000256" key="10">
    <source>
        <dbReference type="SAM" id="MobiDB-lite"/>
    </source>
</evidence>
<keyword evidence="5" id="KW-0677">Repeat</keyword>
<dbReference type="EMBL" id="CAJNNW010026487">
    <property type="protein sequence ID" value="CAE8685823.1"/>
    <property type="molecule type" value="Genomic_DNA"/>
</dbReference>
<evidence type="ECO:0000256" key="5">
    <source>
        <dbReference type="ARBA" id="ARBA00022737"/>
    </source>
</evidence>
<evidence type="ECO:0000256" key="2">
    <source>
        <dbReference type="ARBA" id="ARBA00006375"/>
    </source>
</evidence>
<gene>
    <name evidence="11" type="ORF">PGLA2088_LOCUS24667</name>
</gene>
<dbReference type="PANTHER" id="PTHR45667">
    <property type="entry name" value="S-ADENOSYLMETHIONINE MITOCHONDRIAL CARRIER PROTEIN"/>
    <property type="match status" value="1"/>
</dbReference>
<accession>A0A813JWD4</accession>
<feature type="repeat" description="Solcar" evidence="8">
    <location>
        <begin position="26"/>
        <end position="111"/>
    </location>
</feature>
<evidence type="ECO:0000256" key="8">
    <source>
        <dbReference type="PROSITE-ProRule" id="PRU00282"/>
    </source>
</evidence>
<comment type="subcellular location">
    <subcellularLocation>
        <location evidence="1">Membrane</location>
        <topology evidence="1">Multi-pass membrane protein</topology>
    </subcellularLocation>
</comment>
<dbReference type="AlphaFoldDB" id="A0A813JWD4"/>
<feature type="compositionally biased region" description="Low complexity" evidence="10">
    <location>
        <begin position="371"/>
        <end position="386"/>
    </location>
</feature>
<comment type="similarity">
    <text evidence="2 9">Belongs to the mitochondrial carrier (TC 2.A.29) family.</text>
</comment>
<dbReference type="Proteomes" id="UP000626109">
    <property type="component" value="Unassembled WGS sequence"/>
</dbReference>
<dbReference type="InterPro" id="IPR018108">
    <property type="entry name" value="MCP_transmembrane"/>
</dbReference>
<feature type="repeat" description="Solcar" evidence="8">
    <location>
        <begin position="120"/>
        <end position="228"/>
    </location>
</feature>
<dbReference type="Gene3D" id="1.50.40.10">
    <property type="entry name" value="Mitochondrial carrier domain"/>
    <property type="match status" value="2"/>
</dbReference>
<reference evidence="11" key="1">
    <citation type="submission" date="2021-02" db="EMBL/GenBank/DDBJ databases">
        <authorList>
            <person name="Dougan E. K."/>
            <person name="Rhodes N."/>
            <person name="Thang M."/>
            <person name="Chan C."/>
        </authorList>
    </citation>
    <scope>NUCLEOTIDE SEQUENCE</scope>
</reference>
<name>A0A813JWD4_POLGL</name>
<evidence type="ECO:0000256" key="7">
    <source>
        <dbReference type="ARBA" id="ARBA00023136"/>
    </source>
</evidence>
<comment type="caution">
    <text evidence="11">The sequence shown here is derived from an EMBL/GenBank/DDBJ whole genome shotgun (WGS) entry which is preliminary data.</text>
</comment>
<dbReference type="PROSITE" id="PS50920">
    <property type="entry name" value="SOLCAR"/>
    <property type="match status" value="2"/>
</dbReference>
<evidence type="ECO:0000256" key="9">
    <source>
        <dbReference type="RuleBase" id="RU000488"/>
    </source>
</evidence>
<proteinExistence type="inferred from homology"/>
<dbReference type="InterPro" id="IPR023395">
    <property type="entry name" value="MCP_dom_sf"/>
</dbReference>
<dbReference type="SUPFAM" id="SSF103506">
    <property type="entry name" value="Mitochondrial carrier"/>
    <property type="match status" value="1"/>
</dbReference>
<keyword evidence="7 8" id="KW-0472">Membrane</keyword>
<feature type="region of interest" description="Disordered" evidence="10">
    <location>
        <begin position="358"/>
        <end position="386"/>
    </location>
</feature>
<evidence type="ECO:0000256" key="6">
    <source>
        <dbReference type="ARBA" id="ARBA00022989"/>
    </source>
</evidence>
<dbReference type="Pfam" id="PF00153">
    <property type="entry name" value="Mito_carr"/>
    <property type="match status" value="3"/>
</dbReference>
<keyword evidence="4 8" id="KW-0812">Transmembrane</keyword>
<sequence length="386" mass="41259">MSFGAELLQLLFDRQRLIMAAVTPDPPVVHTVLASAMSGFMSRIPCHPMDTIKARLQSAHGSHYTGIAHCLRLTLAEEGFRGLYRGFGAVAVAGTPAACVYLTTYEVLKSKLVSKDSKNTAFLGHFWAGMGAEAASCLVFVPVDVIKERLQVQQSPPWAALRAEACSSGSRSGRSFAVPAYSGSWDAFRVISRSEGILGLYKGYYATLASFGPFSALYFVFYEQARAVLGAVSGRSDSASLPAGLTMAASAGAGAAAAVVTCPLDLAKLRLQTQRRLRAGEPLPDGHLRGLGDGLRLAWREALSLVTPVPVAAGSPRNASGVARAAGSHLQRRRFQCLPRQESFVALVRVAFGHYFEEPVPGPHSTRHPRASLSRASRSARNLCSR</sequence>
<keyword evidence="3 9" id="KW-0813">Transport</keyword>
<evidence type="ECO:0000256" key="3">
    <source>
        <dbReference type="ARBA" id="ARBA00022448"/>
    </source>
</evidence>
<dbReference type="GO" id="GO:0016020">
    <property type="term" value="C:membrane"/>
    <property type="evidence" value="ECO:0007669"/>
    <property type="project" value="UniProtKB-SubCell"/>
</dbReference>
<protein>
    <recommendedName>
        <fullName evidence="13">Mitochondrial carrier protein</fullName>
    </recommendedName>
</protein>
<organism evidence="11 12">
    <name type="scientific">Polarella glacialis</name>
    <name type="common">Dinoflagellate</name>
    <dbReference type="NCBI Taxonomy" id="89957"/>
    <lineage>
        <taxon>Eukaryota</taxon>
        <taxon>Sar</taxon>
        <taxon>Alveolata</taxon>
        <taxon>Dinophyceae</taxon>
        <taxon>Suessiales</taxon>
        <taxon>Suessiaceae</taxon>
        <taxon>Polarella</taxon>
    </lineage>
</organism>
<keyword evidence="6" id="KW-1133">Transmembrane helix</keyword>
<evidence type="ECO:0000256" key="4">
    <source>
        <dbReference type="ARBA" id="ARBA00022692"/>
    </source>
</evidence>